<protein>
    <submittedName>
        <fullName evidence="4">VanZ like family protein</fullName>
    </submittedName>
</protein>
<evidence type="ECO:0000259" key="3">
    <source>
        <dbReference type="Pfam" id="PF04892"/>
    </source>
</evidence>
<dbReference type="EMBL" id="FNZK01000001">
    <property type="protein sequence ID" value="SEI86450.1"/>
    <property type="molecule type" value="Genomic_DNA"/>
</dbReference>
<accession>A0A1H6UE41</accession>
<reference evidence="5" key="1">
    <citation type="submission" date="2016-10" db="EMBL/GenBank/DDBJ databases">
        <authorList>
            <person name="Varghese N."/>
            <person name="Submissions S."/>
        </authorList>
    </citation>
    <scope>NUCLEOTIDE SEQUENCE [LARGE SCALE GENOMIC DNA]</scope>
    <source>
        <strain evidence="5">DSM 2179</strain>
    </source>
</reference>
<feature type="transmembrane region" description="Helical" evidence="1">
    <location>
        <begin position="67"/>
        <end position="83"/>
    </location>
</feature>
<evidence type="ECO:0000313" key="5">
    <source>
        <dbReference type="Proteomes" id="UP000199662"/>
    </source>
</evidence>
<organism evidence="4 5">
    <name type="scientific">Propionispira arboris</name>
    <dbReference type="NCBI Taxonomy" id="84035"/>
    <lineage>
        <taxon>Bacteria</taxon>
        <taxon>Bacillati</taxon>
        <taxon>Bacillota</taxon>
        <taxon>Negativicutes</taxon>
        <taxon>Selenomonadales</taxon>
        <taxon>Selenomonadaceae</taxon>
        <taxon>Propionispira</taxon>
    </lineage>
</organism>
<gene>
    <name evidence="4" type="ORF">SAMN05660742_101273</name>
</gene>
<proteinExistence type="predicted"/>
<keyword evidence="5" id="KW-1185">Reference proteome</keyword>
<feature type="transmembrane region" description="Helical" evidence="1">
    <location>
        <begin position="88"/>
        <end position="106"/>
    </location>
</feature>
<sequence>MRRILCIVLAAAATFMIFHYSSETSAVSTQTSQFVFNELNKIAHALGVSFDFLDGSPIRKDAHFTEYFLQGIFLCAAFSLCSLKRRTYLGYVLFVCLFTAVCDEYLQLFSPGRSSEIADVLLDFKGSSSGILFFLLMQSIWQRWQCRKRSRRRNRW</sequence>
<dbReference type="Pfam" id="PF04892">
    <property type="entry name" value="VanZ"/>
    <property type="match status" value="1"/>
</dbReference>
<dbReference type="Proteomes" id="UP000199662">
    <property type="component" value="Unassembled WGS sequence"/>
</dbReference>
<keyword evidence="1" id="KW-0472">Membrane</keyword>
<feature type="transmembrane region" description="Helical" evidence="1">
    <location>
        <begin position="126"/>
        <end position="144"/>
    </location>
</feature>
<keyword evidence="1" id="KW-0812">Transmembrane</keyword>
<feature type="signal peptide" evidence="2">
    <location>
        <begin position="1"/>
        <end position="26"/>
    </location>
</feature>
<evidence type="ECO:0000256" key="2">
    <source>
        <dbReference type="SAM" id="SignalP"/>
    </source>
</evidence>
<dbReference type="InterPro" id="IPR006976">
    <property type="entry name" value="VanZ-like"/>
</dbReference>
<dbReference type="NCBIfam" id="NF037970">
    <property type="entry name" value="vanZ_1"/>
    <property type="match status" value="1"/>
</dbReference>
<evidence type="ECO:0000256" key="1">
    <source>
        <dbReference type="SAM" id="Phobius"/>
    </source>
</evidence>
<dbReference type="STRING" id="84035.SAMN05660742_101273"/>
<keyword evidence="2" id="KW-0732">Signal</keyword>
<feature type="domain" description="VanZ-like" evidence="3">
    <location>
        <begin position="7"/>
        <end position="137"/>
    </location>
</feature>
<name>A0A1H6UE41_9FIRM</name>
<keyword evidence="1" id="KW-1133">Transmembrane helix</keyword>
<evidence type="ECO:0000313" key="4">
    <source>
        <dbReference type="EMBL" id="SEI86450.1"/>
    </source>
</evidence>
<dbReference type="RefSeq" id="WP_091828509.1">
    <property type="nucleotide sequence ID" value="NZ_FNZK01000001.1"/>
</dbReference>
<dbReference type="AlphaFoldDB" id="A0A1H6UE41"/>
<feature type="chain" id="PRO_5011451296" evidence="2">
    <location>
        <begin position="27"/>
        <end position="156"/>
    </location>
</feature>